<sequence length="661" mass="72073">MSSGYAGPQRLAESRYASPSVRTQSTKSAGSSSQAADVRAPPVQAIARDYLVDQAAVRNYLYDQAPPRTFSVDQAPARNPLTVQAPAVQSPAVQTPARNSLVGQAPAAHPPAVHSPAVRSPAVQSPAVHSPAVHSPAVQSPAVQATPAETVVDRNGNGDTTITADENASTGSNDLNAGVKLANSASGVETARKLLLQLREKVICFDSAGLDVFDPLWQDLEHLYKDLRASQAALPALVETHEKYTTRVGPRLRELDELTKYISRLTLDHGLLRAQHDRLANQTGIDADNYEKERKSMTENENNWKLSYKALEAEYEGLQDVVDTLEKAGENEIKANYKEISQLQSEYVKEVTKVQELDATIKALRSSESEAKQAVSKLISDFNLLDHKYSNKCIECEARTEAMSAANKRVATLTTVVGNFHKQNTTFARKLEQVPNLEKEAADLRKDIAALTDQLAALDAEKEIAFNEAANAKKELDPLVAKHKKLEKEKSHLEYVNNELFGQQVEHKKKSNAALAILKDENLLLRATVKNLEQPTSDSSSRASSRQDMHSLQALQEKLDASENSKADLENTLKGWRTLAEESYAEYKEIVPVYKQADALRQENEKLKAKLKQGADGNTNGVGGNSNGVGGNSSGVGGHAGADGDATYWRTKYEGLLSSFE</sequence>
<feature type="region of interest" description="Disordered" evidence="2">
    <location>
        <begin position="531"/>
        <end position="550"/>
    </location>
</feature>
<evidence type="ECO:0000313" key="3">
    <source>
        <dbReference type="EMBL" id="KAF2643966.1"/>
    </source>
</evidence>
<dbReference type="OrthoDB" id="3945906at2759"/>
<accession>A0A6A6S7W8</accession>
<gene>
    <name evidence="3" type="ORF">P280DRAFT_514941</name>
</gene>
<reference evidence="3" key="1">
    <citation type="journal article" date="2020" name="Stud. Mycol.">
        <title>101 Dothideomycetes genomes: a test case for predicting lifestyles and emergence of pathogens.</title>
        <authorList>
            <person name="Haridas S."/>
            <person name="Albert R."/>
            <person name="Binder M."/>
            <person name="Bloem J."/>
            <person name="Labutti K."/>
            <person name="Salamov A."/>
            <person name="Andreopoulos B."/>
            <person name="Baker S."/>
            <person name="Barry K."/>
            <person name="Bills G."/>
            <person name="Bluhm B."/>
            <person name="Cannon C."/>
            <person name="Castanera R."/>
            <person name="Culley D."/>
            <person name="Daum C."/>
            <person name="Ezra D."/>
            <person name="Gonzalez J."/>
            <person name="Henrissat B."/>
            <person name="Kuo A."/>
            <person name="Liang C."/>
            <person name="Lipzen A."/>
            <person name="Lutzoni F."/>
            <person name="Magnuson J."/>
            <person name="Mondo S."/>
            <person name="Nolan M."/>
            <person name="Ohm R."/>
            <person name="Pangilinan J."/>
            <person name="Park H.-J."/>
            <person name="Ramirez L."/>
            <person name="Alfaro M."/>
            <person name="Sun H."/>
            <person name="Tritt A."/>
            <person name="Yoshinaga Y."/>
            <person name="Zwiers L.-H."/>
            <person name="Turgeon B."/>
            <person name="Goodwin S."/>
            <person name="Spatafora J."/>
            <person name="Crous P."/>
            <person name="Grigoriev I."/>
        </authorList>
    </citation>
    <scope>NUCLEOTIDE SEQUENCE</scope>
    <source>
        <strain evidence="3">CBS 473.64</strain>
    </source>
</reference>
<organism evidence="3 4">
    <name type="scientific">Massarina eburnea CBS 473.64</name>
    <dbReference type="NCBI Taxonomy" id="1395130"/>
    <lineage>
        <taxon>Eukaryota</taxon>
        <taxon>Fungi</taxon>
        <taxon>Dikarya</taxon>
        <taxon>Ascomycota</taxon>
        <taxon>Pezizomycotina</taxon>
        <taxon>Dothideomycetes</taxon>
        <taxon>Pleosporomycetidae</taxon>
        <taxon>Pleosporales</taxon>
        <taxon>Massarineae</taxon>
        <taxon>Massarinaceae</taxon>
        <taxon>Massarina</taxon>
    </lineage>
</organism>
<proteinExistence type="predicted"/>
<feature type="region of interest" description="Disordered" evidence="2">
    <location>
        <begin position="611"/>
        <end position="644"/>
    </location>
</feature>
<feature type="region of interest" description="Disordered" evidence="2">
    <location>
        <begin position="101"/>
        <end position="174"/>
    </location>
</feature>
<dbReference type="AlphaFoldDB" id="A0A6A6S7W8"/>
<feature type="compositionally biased region" description="Gly residues" evidence="2">
    <location>
        <begin position="620"/>
        <end position="641"/>
    </location>
</feature>
<name>A0A6A6S7W8_9PLEO</name>
<dbReference type="Proteomes" id="UP000799753">
    <property type="component" value="Unassembled WGS sequence"/>
</dbReference>
<feature type="compositionally biased region" description="Polar residues" evidence="2">
    <location>
        <begin position="157"/>
        <end position="174"/>
    </location>
</feature>
<evidence type="ECO:0000256" key="1">
    <source>
        <dbReference type="SAM" id="Coils"/>
    </source>
</evidence>
<feature type="region of interest" description="Disordered" evidence="2">
    <location>
        <begin position="1"/>
        <end position="40"/>
    </location>
</feature>
<dbReference type="EMBL" id="MU006779">
    <property type="protein sequence ID" value="KAF2643966.1"/>
    <property type="molecule type" value="Genomic_DNA"/>
</dbReference>
<feature type="compositionally biased region" description="Low complexity" evidence="2">
    <location>
        <begin position="105"/>
        <end position="118"/>
    </location>
</feature>
<feature type="compositionally biased region" description="Low complexity" evidence="2">
    <location>
        <begin position="537"/>
        <end position="546"/>
    </location>
</feature>
<evidence type="ECO:0000313" key="4">
    <source>
        <dbReference type="Proteomes" id="UP000799753"/>
    </source>
</evidence>
<protein>
    <submittedName>
        <fullName evidence="3">Uncharacterized protein</fullName>
    </submittedName>
</protein>
<keyword evidence="1" id="KW-0175">Coiled coil</keyword>
<evidence type="ECO:0000256" key="2">
    <source>
        <dbReference type="SAM" id="MobiDB-lite"/>
    </source>
</evidence>
<feature type="coiled-coil region" evidence="1">
    <location>
        <begin position="427"/>
        <end position="489"/>
    </location>
</feature>
<keyword evidence="4" id="KW-1185">Reference proteome</keyword>
<feature type="compositionally biased region" description="Polar residues" evidence="2">
    <location>
        <begin position="20"/>
        <end position="35"/>
    </location>
</feature>